<protein>
    <submittedName>
        <fullName evidence="1">Uncharacterized protein</fullName>
    </submittedName>
</protein>
<dbReference type="EMBL" id="BK015544">
    <property type="protein sequence ID" value="DAE12139.1"/>
    <property type="molecule type" value="Genomic_DNA"/>
</dbReference>
<sequence>MKKENFSPLQLSSVAKSYYEDSTPKNVFGMEKYVATDGENIMFVKSDYEPVKGEAVFYIKRVRNGVYCQLYKHEQ</sequence>
<organism evidence="1">
    <name type="scientific">Siphoviridae sp. ctMOb8</name>
    <dbReference type="NCBI Taxonomy" id="2825460"/>
    <lineage>
        <taxon>Viruses</taxon>
        <taxon>Duplodnaviria</taxon>
        <taxon>Heunggongvirae</taxon>
        <taxon>Uroviricota</taxon>
        <taxon>Caudoviricetes</taxon>
    </lineage>
</organism>
<reference evidence="1" key="1">
    <citation type="journal article" date="2021" name="Proc. Natl. Acad. Sci. U.S.A.">
        <title>A Catalog of Tens of Thousands of Viruses from Human Metagenomes Reveals Hidden Associations with Chronic Diseases.</title>
        <authorList>
            <person name="Tisza M.J."/>
            <person name="Buck C.B."/>
        </authorList>
    </citation>
    <scope>NUCLEOTIDE SEQUENCE</scope>
    <source>
        <strain evidence="1">CtMOb8</strain>
    </source>
</reference>
<name>A0A8S5Q061_9CAUD</name>
<evidence type="ECO:0000313" key="1">
    <source>
        <dbReference type="EMBL" id="DAE12139.1"/>
    </source>
</evidence>
<proteinExistence type="predicted"/>
<accession>A0A8S5Q061</accession>